<dbReference type="KEGG" id="qsa:O6P43_001194"/>
<organism evidence="5 6">
    <name type="scientific">Quillaja saponaria</name>
    <name type="common">Soap bark tree</name>
    <dbReference type="NCBI Taxonomy" id="32244"/>
    <lineage>
        <taxon>Eukaryota</taxon>
        <taxon>Viridiplantae</taxon>
        <taxon>Streptophyta</taxon>
        <taxon>Embryophyta</taxon>
        <taxon>Tracheophyta</taxon>
        <taxon>Spermatophyta</taxon>
        <taxon>Magnoliopsida</taxon>
        <taxon>eudicotyledons</taxon>
        <taxon>Gunneridae</taxon>
        <taxon>Pentapetalae</taxon>
        <taxon>rosids</taxon>
        <taxon>fabids</taxon>
        <taxon>Fabales</taxon>
        <taxon>Quillajaceae</taxon>
        <taxon>Quillaja</taxon>
    </lineage>
</organism>
<accession>A0AAD7QIB4</accession>
<dbReference type="InterPro" id="IPR045281">
    <property type="entry name" value="CONSTANS-like"/>
</dbReference>
<sequence length="282" mass="32626">MDSSVPQFYSNYTFPTTDHFYEFQTPATVAARNYYGGSGIESALLLGGHHDHHQDDHYNNFMTPLLDNMNIGSLDHHSLSPDSDIIMPSCADRMQSSLDQLSMLQELIADFQMASYGNLAGLGEECCRFVEDIKPPTYPAATTAKENRGIQSNIQMAAVEEPNSNVKVGRYSEEERKERILRYLKKRNQRNFNKTIKYACRKTLADRRVRVRGRFARNIELREEEIASKKKDNPHDHTHNKEEEFFYNAIQFKNDDHEEDWLQEAMTKLVHLYDGPQGDMYS</sequence>
<keyword evidence="2 3" id="KW-0539">Nucleus</keyword>
<dbReference type="Pfam" id="PF06203">
    <property type="entry name" value="CCT"/>
    <property type="match status" value="1"/>
</dbReference>
<gene>
    <name evidence="5" type="ORF">O6P43_001194</name>
</gene>
<comment type="subcellular location">
    <subcellularLocation>
        <location evidence="1 3">Nucleus</location>
    </subcellularLocation>
</comment>
<evidence type="ECO:0000256" key="1">
    <source>
        <dbReference type="ARBA" id="ARBA00004123"/>
    </source>
</evidence>
<feature type="domain" description="CCT" evidence="4">
    <location>
        <begin position="176"/>
        <end position="218"/>
    </location>
</feature>
<evidence type="ECO:0000256" key="3">
    <source>
        <dbReference type="PROSITE-ProRule" id="PRU00357"/>
    </source>
</evidence>
<name>A0AAD7QIB4_QUISA</name>
<dbReference type="AlphaFoldDB" id="A0AAD7QIB4"/>
<keyword evidence="6" id="KW-1185">Reference proteome</keyword>
<evidence type="ECO:0000313" key="6">
    <source>
        <dbReference type="Proteomes" id="UP001163823"/>
    </source>
</evidence>
<dbReference type="PANTHER" id="PTHR31319:SF110">
    <property type="entry name" value="CCT MOTIF FAMILY PROTEIN"/>
    <property type="match status" value="1"/>
</dbReference>
<dbReference type="GO" id="GO:0009909">
    <property type="term" value="P:regulation of flower development"/>
    <property type="evidence" value="ECO:0007669"/>
    <property type="project" value="InterPro"/>
</dbReference>
<protein>
    <submittedName>
        <fullName evidence="5">Zinc finger protein CONSTANS-LIKE 3</fullName>
    </submittedName>
</protein>
<dbReference type="PROSITE" id="PS51017">
    <property type="entry name" value="CCT"/>
    <property type="match status" value="1"/>
</dbReference>
<dbReference type="EMBL" id="JARAOO010000001">
    <property type="protein sequence ID" value="KAJ7982016.1"/>
    <property type="molecule type" value="Genomic_DNA"/>
</dbReference>
<dbReference type="PANTHER" id="PTHR31319">
    <property type="entry name" value="ZINC FINGER PROTEIN CONSTANS-LIKE 4"/>
    <property type="match status" value="1"/>
</dbReference>
<dbReference type="Proteomes" id="UP001163823">
    <property type="component" value="Chromosome 1"/>
</dbReference>
<evidence type="ECO:0000259" key="4">
    <source>
        <dbReference type="PROSITE" id="PS51017"/>
    </source>
</evidence>
<evidence type="ECO:0000313" key="5">
    <source>
        <dbReference type="EMBL" id="KAJ7982016.1"/>
    </source>
</evidence>
<dbReference type="GO" id="GO:0005634">
    <property type="term" value="C:nucleus"/>
    <property type="evidence" value="ECO:0007669"/>
    <property type="project" value="UniProtKB-SubCell"/>
</dbReference>
<dbReference type="GO" id="GO:0003700">
    <property type="term" value="F:DNA-binding transcription factor activity"/>
    <property type="evidence" value="ECO:0007669"/>
    <property type="project" value="TreeGrafter"/>
</dbReference>
<dbReference type="InterPro" id="IPR010402">
    <property type="entry name" value="CCT_domain"/>
</dbReference>
<reference evidence="5 6" key="1">
    <citation type="journal article" date="2023" name="Science">
        <title>Elucidation of the pathway for biosynthesis of saponin adjuvants from the soapbark tree.</title>
        <authorList>
            <person name="Reed J."/>
            <person name="Orme A."/>
            <person name="El-Demerdash A."/>
            <person name="Owen C."/>
            <person name="Martin L.B.B."/>
            <person name="Misra R.C."/>
            <person name="Kikuchi S."/>
            <person name="Rejzek M."/>
            <person name="Martin A.C."/>
            <person name="Harkess A."/>
            <person name="Leebens-Mack J."/>
            <person name="Louveau T."/>
            <person name="Stephenson M.J."/>
            <person name="Osbourn A."/>
        </authorList>
    </citation>
    <scope>NUCLEOTIDE SEQUENCE [LARGE SCALE GENOMIC DNA]</scope>
    <source>
        <strain evidence="5">S10</strain>
    </source>
</reference>
<comment type="caution">
    <text evidence="5">The sequence shown here is derived from an EMBL/GenBank/DDBJ whole genome shotgun (WGS) entry which is preliminary data.</text>
</comment>
<proteinExistence type="predicted"/>
<evidence type="ECO:0000256" key="2">
    <source>
        <dbReference type="ARBA" id="ARBA00023242"/>
    </source>
</evidence>